<keyword evidence="1" id="KW-0812">Transmembrane</keyword>
<organism evidence="3 4">
    <name type="scientific">Thalassobacterium maritimum</name>
    <dbReference type="NCBI Taxonomy" id="3041265"/>
    <lineage>
        <taxon>Bacteria</taxon>
        <taxon>Pseudomonadati</taxon>
        <taxon>Verrucomicrobiota</taxon>
        <taxon>Opitutia</taxon>
        <taxon>Puniceicoccales</taxon>
        <taxon>Coraliomargaritaceae</taxon>
        <taxon>Thalassobacterium</taxon>
    </lineage>
</organism>
<keyword evidence="1" id="KW-0472">Membrane</keyword>
<dbReference type="RefSeq" id="WP_308948384.1">
    <property type="nucleotide sequence ID" value="NZ_JARXHW010000003.1"/>
</dbReference>
<evidence type="ECO:0000256" key="2">
    <source>
        <dbReference type="SAM" id="SignalP"/>
    </source>
</evidence>
<evidence type="ECO:0008006" key="5">
    <source>
        <dbReference type="Google" id="ProtNLM"/>
    </source>
</evidence>
<evidence type="ECO:0000256" key="1">
    <source>
        <dbReference type="SAM" id="Phobius"/>
    </source>
</evidence>
<sequence>MMKTSKLSLISLTATLLTSSLMAGTFDISYDFTASTDPEAPTNISGDVSGTNAAWVGLSGFHGFSTSSDTAFIQSSSSPAARDLGKYLTLTLTPSVSGESLNLTSFSFSFGGSNSGATVNPIVSANVRAGETGSDFSAIPDLVFLPGSVTTATHTITGSTSTFTTYTADLSAPAYQGLDSLVFRIYVFDDANISSVFDRINDISISGASAVPEASTTVLLAGMSAFMCAFILKRRR</sequence>
<reference evidence="3 4" key="1">
    <citation type="submission" date="2023-04" db="EMBL/GenBank/DDBJ databases">
        <title>A novel bacteria isolated from coastal sediment.</title>
        <authorList>
            <person name="Liu X.-J."/>
            <person name="Du Z.-J."/>
        </authorList>
    </citation>
    <scope>NUCLEOTIDE SEQUENCE [LARGE SCALE GENOMIC DNA]</scope>
    <source>
        <strain evidence="3 4">SDUM461003</strain>
    </source>
</reference>
<keyword evidence="1" id="KW-1133">Transmembrane helix</keyword>
<gene>
    <name evidence="3" type="ORF">QEH52_02395</name>
</gene>
<name>A0ABU1AQB7_9BACT</name>
<comment type="caution">
    <text evidence="3">The sequence shown here is derived from an EMBL/GenBank/DDBJ whole genome shotgun (WGS) entry which is preliminary data.</text>
</comment>
<keyword evidence="2" id="KW-0732">Signal</keyword>
<evidence type="ECO:0000313" key="4">
    <source>
        <dbReference type="Proteomes" id="UP001225316"/>
    </source>
</evidence>
<evidence type="ECO:0000313" key="3">
    <source>
        <dbReference type="EMBL" id="MDQ8206341.1"/>
    </source>
</evidence>
<feature type="chain" id="PRO_5047375176" description="PEP-CTERM protein-sorting domain-containing protein" evidence="2">
    <location>
        <begin position="24"/>
        <end position="236"/>
    </location>
</feature>
<dbReference type="Proteomes" id="UP001225316">
    <property type="component" value="Unassembled WGS sequence"/>
</dbReference>
<feature type="transmembrane region" description="Helical" evidence="1">
    <location>
        <begin position="214"/>
        <end position="232"/>
    </location>
</feature>
<accession>A0ABU1AQB7</accession>
<feature type="signal peptide" evidence="2">
    <location>
        <begin position="1"/>
        <end position="23"/>
    </location>
</feature>
<proteinExistence type="predicted"/>
<dbReference type="EMBL" id="JARXHW010000003">
    <property type="protein sequence ID" value="MDQ8206341.1"/>
    <property type="molecule type" value="Genomic_DNA"/>
</dbReference>
<keyword evidence="4" id="KW-1185">Reference proteome</keyword>
<protein>
    <recommendedName>
        <fullName evidence="5">PEP-CTERM protein-sorting domain-containing protein</fullName>
    </recommendedName>
</protein>